<feature type="transmembrane region" description="Helical" evidence="15">
    <location>
        <begin position="12"/>
        <end position="31"/>
    </location>
</feature>
<dbReference type="AlphaFoldDB" id="R2S5T6"/>
<evidence type="ECO:0000256" key="10">
    <source>
        <dbReference type="ARBA" id="ARBA00060905"/>
    </source>
</evidence>
<keyword evidence="4 15" id="KW-0812">Transmembrane</keyword>
<evidence type="ECO:0000256" key="3">
    <source>
        <dbReference type="ARBA" id="ARBA00022475"/>
    </source>
</evidence>
<dbReference type="InterPro" id="IPR020622">
    <property type="entry name" value="Ala_racemase_pyridoxalP-BS"/>
</dbReference>
<feature type="transmembrane region" description="Helical" evidence="15">
    <location>
        <begin position="122"/>
        <end position="141"/>
    </location>
</feature>
<feature type="transmembrane region" description="Helical" evidence="15">
    <location>
        <begin position="37"/>
        <end position="60"/>
    </location>
</feature>
<evidence type="ECO:0000256" key="1">
    <source>
        <dbReference type="ARBA" id="ARBA00001933"/>
    </source>
</evidence>
<dbReference type="SMART" id="SM01005">
    <property type="entry name" value="Ala_racemase_C"/>
    <property type="match status" value="1"/>
</dbReference>
<dbReference type="eggNOG" id="COG0787">
    <property type="taxonomic scope" value="Bacteria"/>
</dbReference>
<feature type="transmembrane region" description="Helical" evidence="15">
    <location>
        <begin position="279"/>
        <end position="297"/>
    </location>
</feature>
<dbReference type="GO" id="GO:0030632">
    <property type="term" value="P:D-alanine biosynthetic process"/>
    <property type="evidence" value="ECO:0007669"/>
    <property type="project" value="UniProtKB-UniRule"/>
</dbReference>
<feature type="active site" description="Proton acceptor; specific for D-alanine" evidence="12">
    <location>
        <position position="375"/>
    </location>
</feature>
<dbReference type="EMBL" id="AJAQ01000035">
    <property type="protein sequence ID" value="EOH90850.1"/>
    <property type="molecule type" value="Genomic_DNA"/>
</dbReference>
<dbReference type="SUPFAM" id="SSF51419">
    <property type="entry name" value="PLP-binding barrel"/>
    <property type="match status" value="1"/>
</dbReference>
<feature type="transmembrane region" description="Helical" evidence="15">
    <location>
        <begin position="309"/>
        <end position="328"/>
    </location>
</feature>
<dbReference type="NCBIfam" id="NF033132">
    <property type="entry name" value="vanT-CELN"/>
    <property type="match status" value="1"/>
</dbReference>
<protein>
    <recommendedName>
        <fullName evidence="12">Alanine racemase</fullName>
        <ecNumber evidence="12">5.1.1.1</ecNumber>
    </recommendedName>
</protein>
<feature type="transmembrane region" description="Helical" evidence="15">
    <location>
        <begin position="189"/>
        <end position="208"/>
    </location>
</feature>
<dbReference type="PANTHER" id="PTHR30511">
    <property type="entry name" value="ALANINE RACEMASE"/>
    <property type="match status" value="1"/>
</dbReference>
<evidence type="ECO:0000256" key="5">
    <source>
        <dbReference type="ARBA" id="ARBA00022898"/>
    </source>
</evidence>
<dbReference type="NCBIfam" id="TIGR00492">
    <property type="entry name" value="alr"/>
    <property type="match status" value="1"/>
</dbReference>
<dbReference type="GO" id="GO:0046677">
    <property type="term" value="P:response to antibiotic"/>
    <property type="evidence" value="ECO:0007669"/>
    <property type="project" value="UniProtKB-KW"/>
</dbReference>
<dbReference type="Pfam" id="PF01757">
    <property type="entry name" value="Acyl_transf_3"/>
    <property type="match status" value="1"/>
</dbReference>
<evidence type="ECO:0000256" key="11">
    <source>
        <dbReference type="ARBA" id="ARBA00061081"/>
    </source>
</evidence>
<dbReference type="PRINTS" id="PR00992">
    <property type="entry name" value="ALARACEMASE"/>
</dbReference>
<dbReference type="InterPro" id="IPR002656">
    <property type="entry name" value="Acyl_transf_3_dom"/>
</dbReference>
<evidence type="ECO:0000256" key="15">
    <source>
        <dbReference type="SAM" id="Phobius"/>
    </source>
</evidence>
<feature type="active site" description="Proton acceptor; specific for L-alanine" evidence="12">
    <location>
        <position position="601"/>
    </location>
</feature>
<feature type="modified residue" description="N6-(pyridoxal phosphate)lysine" evidence="12 13">
    <location>
        <position position="375"/>
    </location>
</feature>
<dbReference type="InterPro" id="IPR029066">
    <property type="entry name" value="PLP-binding_barrel"/>
</dbReference>
<evidence type="ECO:0000256" key="4">
    <source>
        <dbReference type="ARBA" id="ARBA00022692"/>
    </source>
</evidence>
<keyword evidence="8 12" id="KW-0413">Isomerase</keyword>
<dbReference type="GO" id="GO:0005886">
    <property type="term" value="C:plasma membrane"/>
    <property type="evidence" value="ECO:0007669"/>
    <property type="project" value="UniProtKB-SubCell"/>
</dbReference>
<dbReference type="Gene3D" id="2.40.37.10">
    <property type="entry name" value="Lyase, Ornithine Decarboxylase, Chain A, domain 1"/>
    <property type="match status" value="1"/>
</dbReference>
<keyword evidence="3" id="KW-1003">Cell membrane</keyword>
<dbReference type="STRING" id="160454.RV10_GL002470"/>
<comment type="pathway">
    <text evidence="12">Amino-acid biosynthesis; D-alanine biosynthesis; D-alanine from L-alanine: step 1/1.</text>
</comment>
<organism evidence="17 18">
    <name type="scientific">Enterococcus pallens ATCC BAA-351</name>
    <dbReference type="NCBI Taxonomy" id="1158607"/>
    <lineage>
        <taxon>Bacteria</taxon>
        <taxon>Bacillati</taxon>
        <taxon>Bacillota</taxon>
        <taxon>Bacilli</taxon>
        <taxon>Lactobacillales</taxon>
        <taxon>Enterococcaceae</taxon>
        <taxon>Enterococcus</taxon>
    </lineage>
</organism>
<evidence type="ECO:0000256" key="2">
    <source>
        <dbReference type="ARBA" id="ARBA00004651"/>
    </source>
</evidence>
<dbReference type="Pfam" id="PF01168">
    <property type="entry name" value="Ala_racemase_N"/>
    <property type="match status" value="1"/>
</dbReference>
<proteinExistence type="inferred from homology"/>
<feature type="domain" description="Alanine racemase C-terminal" evidence="16">
    <location>
        <begin position="580"/>
        <end position="702"/>
    </location>
</feature>
<reference evidence="17 18" key="1">
    <citation type="submission" date="2013-02" db="EMBL/GenBank/DDBJ databases">
        <title>The Genome Sequence of Enterococcus pallens BAA-351.</title>
        <authorList>
            <consortium name="The Broad Institute Genome Sequencing Platform"/>
            <consortium name="The Broad Institute Genome Sequencing Center for Infectious Disease"/>
            <person name="Earl A.M."/>
            <person name="Gilmore M.S."/>
            <person name="Lebreton F."/>
            <person name="Walker B."/>
            <person name="Young S.K."/>
            <person name="Zeng Q."/>
            <person name="Gargeya S."/>
            <person name="Fitzgerald M."/>
            <person name="Haas B."/>
            <person name="Abouelleil A."/>
            <person name="Alvarado L."/>
            <person name="Arachchi H.M."/>
            <person name="Berlin A.M."/>
            <person name="Chapman S.B."/>
            <person name="Dewar J."/>
            <person name="Goldberg J."/>
            <person name="Griggs A."/>
            <person name="Gujja S."/>
            <person name="Hansen M."/>
            <person name="Howarth C."/>
            <person name="Imamovic A."/>
            <person name="Larimer J."/>
            <person name="McCowan C."/>
            <person name="Murphy C."/>
            <person name="Neiman D."/>
            <person name="Pearson M."/>
            <person name="Priest M."/>
            <person name="Roberts A."/>
            <person name="Saif S."/>
            <person name="Shea T."/>
            <person name="Sisk P."/>
            <person name="Sykes S."/>
            <person name="Wortman J."/>
            <person name="Nusbaum C."/>
            <person name="Birren B."/>
        </authorList>
    </citation>
    <scope>NUCLEOTIDE SEQUENCE [LARGE SCALE GENOMIC DNA]</scope>
    <source>
        <strain evidence="17 18">ATCC BAA-351</strain>
    </source>
</reference>
<comment type="function">
    <text evidence="12">Catalyzes the interconversion of L-alanine and D-alanine. May also act on other amino acids.</text>
</comment>
<evidence type="ECO:0000256" key="13">
    <source>
        <dbReference type="PIRSR" id="PIRSR600821-50"/>
    </source>
</evidence>
<evidence type="ECO:0000256" key="9">
    <source>
        <dbReference type="ARBA" id="ARBA00023251"/>
    </source>
</evidence>
<feature type="transmembrane region" description="Helical" evidence="15">
    <location>
        <begin position="150"/>
        <end position="169"/>
    </location>
</feature>
<gene>
    <name evidence="17" type="ORF">UAU_03389</name>
</gene>
<dbReference type="InterPro" id="IPR011079">
    <property type="entry name" value="Ala_racemase_C"/>
</dbReference>
<dbReference type="PATRIC" id="fig|1158607.3.peg.3379"/>
<feature type="transmembrane region" description="Helical" evidence="15">
    <location>
        <begin position="220"/>
        <end position="242"/>
    </location>
</feature>
<dbReference type="InterPro" id="IPR011248">
    <property type="entry name" value="Serine/alanine_racemase"/>
</dbReference>
<dbReference type="GO" id="GO:0016747">
    <property type="term" value="F:acyltransferase activity, transferring groups other than amino-acyl groups"/>
    <property type="evidence" value="ECO:0007669"/>
    <property type="project" value="InterPro"/>
</dbReference>
<keyword evidence="18" id="KW-1185">Reference proteome</keyword>
<dbReference type="RefSeq" id="WP_010758366.1">
    <property type="nucleotide sequence ID" value="NZ_ASWD01000004.1"/>
</dbReference>
<feature type="transmembrane region" description="Helical" evidence="15">
    <location>
        <begin position="81"/>
        <end position="102"/>
    </location>
</feature>
<dbReference type="HOGENOM" id="CLU_024623_0_0_9"/>
<comment type="caution">
    <text evidence="17">The sequence shown here is derived from an EMBL/GenBank/DDBJ whole genome shotgun (WGS) entry which is preliminary data.</text>
</comment>
<dbReference type="EC" id="5.1.1.1" evidence="12"/>
<keyword evidence="5 12" id="KW-0663">Pyridoxal phosphate</keyword>
<feature type="transmembrane region" description="Helical" evidence="15">
    <location>
        <begin position="248"/>
        <end position="267"/>
    </location>
</feature>
<dbReference type="HAMAP" id="MF_01201">
    <property type="entry name" value="Ala_racemase"/>
    <property type="match status" value="1"/>
</dbReference>
<comment type="subcellular location">
    <subcellularLocation>
        <location evidence="2">Cell membrane</location>
        <topology evidence="2">Multi-pass membrane protein</topology>
    </subcellularLocation>
</comment>
<dbReference type="GO" id="GO:0008784">
    <property type="term" value="F:alanine racemase activity"/>
    <property type="evidence" value="ECO:0007669"/>
    <property type="project" value="UniProtKB-UniRule"/>
</dbReference>
<keyword evidence="9" id="KW-0046">Antibiotic resistance</keyword>
<comment type="cofactor">
    <cofactor evidence="1 12 13">
        <name>pyridoxal 5'-phosphate</name>
        <dbReference type="ChEBI" id="CHEBI:597326"/>
    </cofactor>
</comment>
<dbReference type="PIRSF" id="PIRSF036464">
    <property type="entry name" value="Ser_ala_racem"/>
    <property type="match status" value="1"/>
</dbReference>
<evidence type="ECO:0000259" key="16">
    <source>
        <dbReference type="SMART" id="SM01005"/>
    </source>
</evidence>
<dbReference type="InterPro" id="IPR009006">
    <property type="entry name" value="Ala_racemase/Decarboxylase_C"/>
</dbReference>
<dbReference type="GO" id="GO:0005829">
    <property type="term" value="C:cytosol"/>
    <property type="evidence" value="ECO:0007669"/>
    <property type="project" value="TreeGrafter"/>
</dbReference>
<feature type="binding site" evidence="12 14">
    <location>
        <position position="469"/>
    </location>
    <ligand>
        <name>substrate</name>
    </ligand>
</feature>
<accession>R2S5T6</accession>
<dbReference type="FunFam" id="3.20.20.10:FF:000002">
    <property type="entry name" value="Alanine racemase"/>
    <property type="match status" value="1"/>
</dbReference>
<sequence length="703" mass="79120">MKHRNRGIDVFRIIAASMVVAIHTFPFQSIAPRLDELITLTVFRVAVPFFLMTTGYFVMGKLSVDPSYTNMEKTKKYVGKIGLIYLGAIVLYLPLSFINGTLSLKTNLFTFFKLLLFDGTFYHLWYFPGLMMGVGLTALLIKALKFNKTFVLSICLYLIGLGGDSWYGIVGSSPLVDKFYGFLFIWMEYTRSGLFLVPIFLCLGMLIYRQQEFFQHLKHINLLLVLFLIGMLGESTILHQLTKVRHDSMYLFLPLCMLCLYVVLLKWQPKIEIKSAANLSLLVYILHPILIVVVHFLSNHLLFLKNSVLNYILVLAGSLVVAQILVYLMDRLSARKKPTATPRAVRKISRQALGHNLAEIRKILPKQTKIMGVVKANAYGCDMVTIAKELEKNGVNFLCVATIDEAIVLRKAAVQADILLLGYTDPARIKEIKKYNLIQSIVSEEHGRKLNLKRIPIRCHLQVDTGMHRLGLAPEAKTIQSFYRLNYLQIEGIYSHLGSSDSLEEGAVLRTKKQLELFTKVLNDLKEAGISYGYTHIQSSYGLLNYPEYHFDFVRAGIILYGFLSDSSSPTKISLDLKQVVQIKAALVLKRSVSAGEYIGYGLETRLEKAATIGVVSIGYADGIPRALSNQGFMLEFKGQQLRQLGNICMDMLLVDLTEIEAIAVNDEVTVLPDIEKTAVEQKTITNEILSRLGTRLSSEIHG</sequence>
<dbReference type="eggNOG" id="COG1835">
    <property type="taxonomic scope" value="Bacteria"/>
</dbReference>
<evidence type="ECO:0000256" key="14">
    <source>
        <dbReference type="PIRSR" id="PIRSR600821-52"/>
    </source>
</evidence>
<comment type="similarity">
    <text evidence="11">In the C-terminal section; belongs to the alanine racemase family.</text>
</comment>
<evidence type="ECO:0000256" key="6">
    <source>
        <dbReference type="ARBA" id="ARBA00022989"/>
    </source>
</evidence>
<dbReference type="OrthoDB" id="9813814at2"/>
<evidence type="ECO:0000256" key="12">
    <source>
        <dbReference type="HAMAP-Rule" id="MF_01201"/>
    </source>
</evidence>
<dbReference type="UniPathway" id="UPA00042">
    <property type="reaction ID" value="UER00497"/>
</dbReference>
<keyword evidence="6 15" id="KW-1133">Transmembrane helix</keyword>
<feature type="binding site" evidence="12 14">
    <location>
        <position position="650"/>
    </location>
    <ligand>
        <name>substrate</name>
    </ligand>
</feature>
<dbReference type="InterPro" id="IPR001608">
    <property type="entry name" value="Ala_racemase_N"/>
</dbReference>
<evidence type="ECO:0000256" key="8">
    <source>
        <dbReference type="ARBA" id="ARBA00023235"/>
    </source>
</evidence>
<dbReference type="SUPFAM" id="SSF50621">
    <property type="entry name" value="Alanine racemase C-terminal domain-like"/>
    <property type="match status" value="1"/>
</dbReference>
<keyword evidence="7 15" id="KW-0472">Membrane</keyword>
<dbReference type="PROSITE" id="PS00395">
    <property type="entry name" value="ALANINE_RACEMASE"/>
    <property type="match status" value="1"/>
</dbReference>
<dbReference type="GO" id="GO:0030170">
    <property type="term" value="F:pyridoxal phosphate binding"/>
    <property type="evidence" value="ECO:0007669"/>
    <property type="project" value="UniProtKB-UniRule"/>
</dbReference>
<dbReference type="Gene3D" id="3.20.20.10">
    <property type="entry name" value="Alanine racemase"/>
    <property type="match status" value="1"/>
</dbReference>
<comment type="similarity">
    <text evidence="10">In the N-terminal section; belongs to the acyltransferase 3 family.</text>
</comment>
<dbReference type="Proteomes" id="UP000013782">
    <property type="component" value="Unassembled WGS sequence"/>
</dbReference>
<comment type="similarity">
    <text evidence="12">Belongs to the alanine racemase family.</text>
</comment>
<dbReference type="InterPro" id="IPR000821">
    <property type="entry name" value="Ala_racemase"/>
</dbReference>
<comment type="catalytic activity">
    <reaction evidence="12">
        <text>L-alanine = D-alanine</text>
        <dbReference type="Rhea" id="RHEA:20249"/>
        <dbReference type="ChEBI" id="CHEBI:57416"/>
        <dbReference type="ChEBI" id="CHEBI:57972"/>
        <dbReference type="EC" id="5.1.1.1"/>
    </reaction>
</comment>
<name>R2S5T6_9ENTE</name>
<evidence type="ECO:0000313" key="18">
    <source>
        <dbReference type="Proteomes" id="UP000013782"/>
    </source>
</evidence>
<dbReference type="Pfam" id="PF00842">
    <property type="entry name" value="Ala_racemase_C"/>
    <property type="match status" value="1"/>
</dbReference>
<dbReference type="PANTHER" id="PTHR30511:SF0">
    <property type="entry name" value="ALANINE RACEMASE, CATABOLIC-RELATED"/>
    <property type="match status" value="1"/>
</dbReference>
<evidence type="ECO:0000256" key="7">
    <source>
        <dbReference type="ARBA" id="ARBA00023136"/>
    </source>
</evidence>
<evidence type="ECO:0000313" key="17">
    <source>
        <dbReference type="EMBL" id="EOH90850.1"/>
    </source>
</evidence>